<gene>
    <name evidence="2" type="ORF">ELS83_07475</name>
</gene>
<sequence>MKHFKSLYYSASILLVTLGLLFLIGCEEEEQIESIIPDGTYIGTFQRELVWRDSDTANITITFSENSWNGTSDMLKYPGLQKGSYSIKGDSIVFTNGGFWTAEFDHTLLLEGKYLYKKSDHSIEFTRDYRSESADTFIDIYKLKKEE</sequence>
<protein>
    <recommendedName>
        <fullName evidence="4">Lipocalin-like domain-containing protein</fullName>
    </recommendedName>
</protein>
<proteinExistence type="predicted"/>
<accession>A0ABX1WU80</accession>
<evidence type="ECO:0000256" key="1">
    <source>
        <dbReference type="SAM" id="Phobius"/>
    </source>
</evidence>
<dbReference type="EMBL" id="RZNH01000009">
    <property type="protein sequence ID" value="NOU59655.1"/>
    <property type="molecule type" value="Genomic_DNA"/>
</dbReference>
<dbReference type="RefSeq" id="WP_171594930.1">
    <property type="nucleotide sequence ID" value="NZ_RZNH01000009.1"/>
</dbReference>
<comment type="caution">
    <text evidence="2">The sequence shown here is derived from an EMBL/GenBank/DDBJ whole genome shotgun (WGS) entry which is preliminary data.</text>
</comment>
<keyword evidence="1" id="KW-0812">Transmembrane</keyword>
<evidence type="ECO:0000313" key="2">
    <source>
        <dbReference type="EMBL" id="NOU59655.1"/>
    </source>
</evidence>
<dbReference type="PROSITE" id="PS51257">
    <property type="entry name" value="PROKAR_LIPOPROTEIN"/>
    <property type="match status" value="1"/>
</dbReference>
<name>A0ABX1WU80_9BACT</name>
<evidence type="ECO:0000313" key="3">
    <source>
        <dbReference type="Proteomes" id="UP000732105"/>
    </source>
</evidence>
<keyword evidence="3" id="KW-1185">Reference proteome</keyword>
<keyword evidence="1" id="KW-1133">Transmembrane helix</keyword>
<dbReference type="Proteomes" id="UP000732105">
    <property type="component" value="Unassembled WGS sequence"/>
</dbReference>
<evidence type="ECO:0008006" key="4">
    <source>
        <dbReference type="Google" id="ProtNLM"/>
    </source>
</evidence>
<reference evidence="2 3" key="1">
    <citation type="submission" date="2018-12" db="EMBL/GenBank/DDBJ databases">
        <title>Marinifilum JC070 sp. nov., a marine bacterium isolated from Yongle Blue Hole in the South China Sea.</title>
        <authorList>
            <person name="Fu T."/>
        </authorList>
    </citation>
    <scope>NUCLEOTIDE SEQUENCE [LARGE SCALE GENOMIC DNA]</scope>
    <source>
        <strain evidence="2 3">JC070</strain>
    </source>
</reference>
<feature type="transmembrane region" description="Helical" evidence="1">
    <location>
        <begin position="7"/>
        <end position="25"/>
    </location>
</feature>
<organism evidence="2 3">
    <name type="scientific">Marinifilum caeruleilacunae</name>
    <dbReference type="NCBI Taxonomy" id="2499076"/>
    <lineage>
        <taxon>Bacteria</taxon>
        <taxon>Pseudomonadati</taxon>
        <taxon>Bacteroidota</taxon>
        <taxon>Bacteroidia</taxon>
        <taxon>Marinilabiliales</taxon>
        <taxon>Marinifilaceae</taxon>
    </lineage>
</organism>
<keyword evidence="1" id="KW-0472">Membrane</keyword>